<dbReference type="InterPro" id="IPR004559">
    <property type="entry name" value="HemW-like"/>
</dbReference>
<keyword evidence="2" id="KW-0479">Metal-binding</keyword>
<dbReference type="InterPro" id="IPR034505">
    <property type="entry name" value="Coproporphyrinogen-III_oxidase"/>
</dbReference>
<comment type="subcellular location">
    <subcellularLocation>
        <location evidence="2">Cytoplasm</location>
    </subcellularLocation>
</comment>
<dbReference type="STRING" id="1166018.FAES_0434"/>
<dbReference type="KEGG" id="fae:FAES_0434"/>
<evidence type="ECO:0000256" key="2">
    <source>
        <dbReference type="RuleBase" id="RU364116"/>
    </source>
</evidence>
<dbReference type="PANTHER" id="PTHR13932">
    <property type="entry name" value="COPROPORPHYRINIGEN III OXIDASE"/>
    <property type="match status" value="1"/>
</dbReference>
<dbReference type="GO" id="GO:0051539">
    <property type="term" value="F:4 iron, 4 sulfur cluster binding"/>
    <property type="evidence" value="ECO:0007669"/>
    <property type="project" value="UniProtKB-UniRule"/>
</dbReference>
<dbReference type="SFLD" id="SFLDF00288">
    <property type="entry name" value="HemN-like__clustered_with_nucl"/>
    <property type="match status" value="1"/>
</dbReference>
<dbReference type="SMART" id="SM00729">
    <property type="entry name" value="Elp3"/>
    <property type="match status" value="1"/>
</dbReference>
<keyword evidence="4" id="KW-0560">Oxidoreductase</keyword>
<dbReference type="PROSITE" id="PS51918">
    <property type="entry name" value="RADICAL_SAM"/>
    <property type="match status" value="1"/>
</dbReference>
<dbReference type="GO" id="GO:0004109">
    <property type="term" value="F:coproporphyrinogen oxidase activity"/>
    <property type="evidence" value="ECO:0007669"/>
    <property type="project" value="InterPro"/>
</dbReference>
<comment type="similarity">
    <text evidence="1">Belongs to the anaerobic coproporphyrinogen-III oxidase family. HemW subfamily.</text>
</comment>
<dbReference type="Pfam" id="PF06969">
    <property type="entry name" value="HemN_C"/>
    <property type="match status" value="1"/>
</dbReference>
<accession>I0K2U3</accession>
<comment type="function">
    <text evidence="2">Probably acts as a heme chaperone, transferring heme to an unknown acceptor. Binds one molecule of heme per monomer, possibly covalently. Binds 1 [4Fe-4S] cluster. The cluster is coordinated with 3 cysteines and an exchangeable S-adenosyl-L-methionine.</text>
</comment>
<organism evidence="4 5">
    <name type="scientific">Fibrella aestuarina BUZ 2</name>
    <dbReference type="NCBI Taxonomy" id="1166018"/>
    <lineage>
        <taxon>Bacteria</taxon>
        <taxon>Pseudomonadati</taxon>
        <taxon>Bacteroidota</taxon>
        <taxon>Cytophagia</taxon>
        <taxon>Cytophagales</taxon>
        <taxon>Spirosomataceae</taxon>
        <taxon>Fibrella</taxon>
    </lineage>
</organism>
<dbReference type="Pfam" id="PF04055">
    <property type="entry name" value="Radical_SAM"/>
    <property type="match status" value="1"/>
</dbReference>
<dbReference type="SUPFAM" id="SSF102114">
    <property type="entry name" value="Radical SAM enzymes"/>
    <property type="match status" value="1"/>
</dbReference>
<keyword evidence="2" id="KW-0004">4Fe-4S</keyword>
<dbReference type="GO" id="GO:0006779">
    <property type="term" value="P:porphyrin-containing compound biosynthetic process"/>
    <property type="evidence" value="ECO:0007669"/>
    <property type="project" value="InterPro"/>
</dbReference>
<dbReference type="EMBL" id="HE796683">
    <property type="protein sequence ID" value="CCG98446.1"/>
    <property type="molecule type" value="Genomic_DNA"/>
</dbReference>
<dbReference type="InterPro" id="IPR058240">
    <property type="entry name" value="rSAM_sf"/>
</dbReference>
<keyword evidence="2" id="KW-0143">Chaperone</keyword>
<keyword evidence="2" id="KW-0349">Heme</keyword>
<dbReference type="SFLD" id="SFLDG01065">
    <property type="entry name" value="anaerobic_coproporphyrinogen-I"/>
    <property type="match status" value="1"/>
</dbReference>
<name>I0K2U3_9BACT</name>
<dbReference type="InterPro" id="IPR023404">
    <property type="entry name" value="rSAM_horseshoe"/>
</dbReference>
<dbReference type="GO" id="GO:0005737">
    <property type="term" value="C:cytoplasm"/>
    <property type="evidence" value="ECO:0007669"/>
    <property type="project" value="UniProtKB-SubCell"/>
</dbReference>
<dbReference type="CDD" id="cd01335">
    <property type="entry name" value="Radical_SAM"/>
    <property type="match status" value="1"/>
</dbReference>
<protein>
    <recommendedName>
        <fullName evidence="2">Heme chaperone HemW</fullName>
    </recommendedName>
</protein>
<gene>
    <name evidence="4" type="ORF">FAES_0434</name>
</gene>
<dbReference type="GO" id="GO:0046872">
    <property type="term" value="F:metal ion binding"/>
    <property type="evidence" value="ECO:0007669"/>
    <property type="project" value="UniProtKB-UniRule"/>
</dbReference>
<dbReference type="InterPro" id="IPR006638">
    <property type="entry name" value="Elp3/MiaA/NifB-like_rSAM"/>
</dbReference>
<reference evidence="4 5" key="1">
    <citation type="journal article" date="2012" name="J. Bacteriol.">
        <title>Genome Sequence of Fibrella aestuarina BUZ 2T, a Filamentous Marine Bacterium.</title>
        <authorList>
            <person name="Filippini M."/>
            <person name="Qi W."/>
            <person name="Blom J."/>
            <person name="Goesmann A."/>
            <person name="Smits T.H."/>
            <person name="Bagheri H.C."/>
        </authorList>
    </citation>
    <scope>NUCLEOTIDE SEQUENCE [LARGE SCALE GENOMIC DNA]</scope>
    <source>
        <strain evidence="5">BUZ 2T</strain>
    </source>
</reference>
<dbReference type="InterPro" id="IPR010723">
    <property type="entry name" value="HemN_C"/>
</dbReference>
<sequence>MHLYLHIPFCRQACHYCDFHFSTNQQQRRAVVEAMAREIDLRHTYLPAQTPLQTVYFGGGTPSLLTEAELTYLLDAIHRHFTVEPDAEITLEANPDDLADAAHLAMLRRYVNRLSIGIQTFDEATLRWMNRAHNAAEAEACVPRARDAGFENLSIDLIYGISETIWPRDLDKALALDVPHLSAYNLTIEPDTAFGRWMAKGRLTSVDEALSANQFAELVTALKAAGYVHYEISNFARQIGSTVQYARHNTAYWQRRPYLGIGPSAHSYDIQSRQYNVANNALYVKALHEGAELTDVPSEREALTPADQVNDYLLTGLRTQWGCQLSELDALLGASFSAEQATTLAQLTQTGWLVQTENSLTLTESGKLFADRVASELFVG</sequence>
<dbReference type="eggNOG" id="COG0635">
    <property type="taxonomic scope" value="Bacteria"/>
</dbReference>
<dbReference type="Gene3D" id="3.80.30.20">
    <property type="entry name" value="tm_1862 like domain"/>
    <property type="match status" value="1"/>
</dbReference>
<dbReference type="HOGENOM" id="CLU_027579_2_2_10"/>
<dbReference type="SFLD" id="SFLDF00562">
    <property type="entry name" value="HemN-like__clustered_with_heat"/>
    <property type="match status" value="1"/>
</dbReference>
<dbReference type="RefSeq" id="WP_015329546.1">
    <property type="nucleotide sequence ID" value="NC_020054.1"/>
</dbReference>
<dbReference type="SFLD" id="SFLDS00029">
    <property type="entry name" value="Radical_SAM"/>
    <property type="match status" value="1"/>
</dbReference>
<dbReference type="OrthoDB" id="9808022at2"/>
<evidence type="ECO:0000313" key="4">
    <source>
        <dbReference type="EMBL" id="CCG98446.1"/>
    </source>
</evidence>
<evidence type="ECO:0000259" key="3">
    <source>
        <dbReference type="PROSITE" id="PS51918"/>
    </source>
</evidence>
<evidence type="ECO:0000256" key="1">
    <source>
        <dbReference type="ARBA" id="ARBA00006100"/>
    </source>
</evidence>
<keyword evidence="5" id="KW-1185">Reference proteome</keyword>
<keyword evidence="2" id="KW-0949">S-adenosyl-L-methionine</keyword>
<proteinExistence type="inferred from homology"/>
<keyword evidence="2" id="KW-0408">Iron</keyword>
<dbReference type="AlphaFoldDB" id="I0K2U3"/>
<dbReference type="PATRIC" id="fig|1166018.3.peg.443"/>
<dbReference type="NCBIfam" id="TIGR00539">
    <property type="entry name" value="hemN_rel"/>
    <property type="match status" value="1"/>
</dbReference>
<dbReference type="InterPro" id="IPR007197">
    <property type="entry name" value="rSAM"/>
</dbReference>
<feature type="domain" description="Radical SAM core" evidence="3">
    <location>
        <begin position="1"/>
        <end position="228"/>
    </location>
</feature>
<keyword evidence="2" id="KW-0411">Iron-sulfur</keyword>
<evidence type="ECO:0000313" key="5">
    <source>
        <dbReference type="Proteomes" id="UP000011058"/>
    </source>
</evidence>
<dbReference type="PANTHER" id="PTHR13932:SF5">
    <property type="entry name" value="RADICAL S-ADENOSYL METHIONINE DOMAIN-CONTAINING PROTEIN 1, MITOCHONDRIAL"/>
    <property type="match status" value="1"/>
</dbReference>
<keyword evidence="2" id="KW-0963">Cytoplasm</keyword>
<dbReference type="Proteomes" id="UP000011058">
    <property type="component" value="Chromosome"/>
</dbReference>